<sequence length="179" mass="21054">MTPLNQDIPSFFRQENLFEKTLILTRNEYLKEPDTTDTNIYFVQEGSVRLFITHEAEEQNIRLGYAGNIVVALDSFLIEKPSPICIQALKKSCILVASKKSFLEVMNKSIQHLHLWNSMLQDLNIQQFEREIDLLTQSPKERYNRLLKRSPQVFQHIPHRHIANYLRMTPETLSRIKKS</sequence>
<dbReference type="OrthoDB" id="792939at2"/>
<dbReference type="Pfam" id="PF00027">
    <property type="entry name" value="cNMP_binding"/>
    <property type="match status" value="1"/>
</dbReference>
<dbReference type="EMBL" id="MPOG01000016">
    <property type="protein sequence ID" value="OOH93628.1"/>
    <property type="molecule type" value="Genomic_DNA"/>
</dbReference>
<accession>A0A1T3IJV9</accession>
<reference evidence="2 3" key="1">
    <citation type="submission" date="2016-11" db="EMBL/GenBank/DDBJ databases">
        <title>Genome sequence and comparative genomic analysis of clinical strain Elizabethkingia meningoseptica 61421 PRCM.</title>
        <authorList>
            <person name="Wang M."/>
            <person name="Hu S."/>
            <person name="Cao L."/>
            <person name="Jiang T."/>
            <person name="Zhou Y."/>
            <person name="Ming D."/>
        </authorList>
    </citation>
    <scope>NUCLEOTIDE SEQUENCE [LARGE SCALE GENOMIC DNA]</scope>
    <source>
        <strain evidence="2 3">61421 PRCM</strain>
    </source>
</reference>
<dbReference type="Gene3D" id="2.60.120.10">
    <property type="entry name" value="Jelly Rolls"/>
    <property type="match status" value="1"/>
</dbReference>
<dbReference type="AlphaFoldDB" id="A0A1T3IJV9"/>
<name>A0A1T3IJV9_ELIME</name>
<comment type="caution">
    <text evidence="2">The sequence shown here is derived from an EMBL/GenBank/DDBJ whole genome shotgun (WGS) entry which is preliminary data.</text>
</comment>
<dbReference type="SUPFAM" id="SSF51206">
    <property type="entry name" value="cAMP-binding domain-like"/>
    <property type="match status" value="1"/>
</dbReference>
<dbReference type="RefSeq" id="WP_070904308.1">
    <property type="nucleotide sequence ID" value="NZ_CP016378.1"/>
</dbReference>
<organism evidence="2 3">
    <name type="scientific">Elizabethkingia meningoseptica</name>
    <name type="common">Chryseobacterium meningosepticum</name>
    <dbReference type="NCBI Taxonomy" id="238"/>
    <lineage>
        <taxon>Bacteria</taxon>
        <taxon>Pseudomonadati</taxon>
        <taxon>Bacteroidota</taxon>
        <taxon>Flavobacteriia</taxon>
        <taxon>Flavobacteriales</taxon>
        <taxon>Weeksellaceae</taxon>
        <taxon>Elizabethkingia</taxon>
    </lineage>
</organism>
<dbReference type="InterPro" id="IPR014710">
    <property type="entry name" value="RmlC-like_jellyroll"/>
</dbReference>
<feature type="domain" description="Cyclic nucleotide-binding" evidence="1">
    <location>
        <begin position="25"/>
        <end position="108"/>
    </location>
</feature>
<dbReference type="STRING" id="238.BBD35_09620"/>
<evidence type="ECO:0000313" key="3">
    <source>
        <dbReference type="Proteomes" id="UP000188947"/>
    </source>
</evidence>
<protein>
    <submittedName>
        <fullName evidence="2">Crp/Fnr family transcriptional regulator</fullName>
    </submittedName>
</protein>
<gene>
    <name evidence="2" type="ORF">BMF97_14435</name>
</gene>
<proteinExistence type="predicted"/>
<keyword evidence="3" id="KW-1185">Reference proteome</keyword>
<dbReference type="InterPro" id="IPR018490">
    <property type="entry name" value="cNMP-bd_dom_sf"/>
</dbReference>
<dbReference type="Proteomes" id="UP000188947">
    <property type="component" value="Unassembled WGS sequence"/>
</dbReference>
<dbReference type="eggNOG" id="COG0664">
    <property type="taxonomic scope" value="Bacteria"/>
</dbReference>
<evidence type="ECO:0000259" key="1">
    <source>
        <dbReference type="Pfam" id="PF00027"/>
    </source>
</evidence>
<evidence type="ECO:0000313" key="2">
    <source>
        <dbReference type="EMBL" id="OOH93628.1"/>
    </source>
</evidence>
<dbReference type="InterPro" id="IPR000595">
    <property type="entry name" value="cNMP-bd_dom"/>
</dbReference>